<evidence type="ECO:0000313" key="3">
    <source>
        <dbReference type="Proteomes" id="UP000054321"/>
    </source>
</evidence>
<dbReference type="Proteomes" id="UP000054321">
    <property type="component" value="Unassembled WGS sequence"/>
</dbReference>
<keyword evidence="3" id="KW-1185">Reference proteome</keyword>
<dbReference type="AlphaFoldDB" id="A0A0C3HUG0"/>
<feature type="compositionally biased region" description="Acidic residues" evidence="1">
    <location>
        <begin position="429"/>
        <end position="441"/>
    </location>
</feature>
<feature type="compositionally biased region" description="Basic and acidic residues" evidence="1">
    <location>
        <begin position="510"/>
        <end position="526"/>
    </location>
</feature>
<feature type="compositionally biased region" description="Gly residues" evidence="1">
    <location>
        <begin position="464"/>
        <end position="481"/>
    </location>
</feature>
<dbReference type="InParanoid" id="A0A0C3HUG0"/>
<accession>A0A0C3HUG0</accession>
<evidence type="ECO:0000313" key="2">
    <source>
        <dbReference type="EMBL" id="KIN06630.1"/>
    </source>
</evidence>
<feature type="region of interest" description="Disordered" evidence="1">
    <location>
        <begin position="417"/>
        <end position="593"/>
    </location>
</feature>
<feature type="region of interest" description="Disordered" evidence="1">
    <location>
        <begin position="642"/>
        <end position="678"/>
    </location>
</feature>
<feature type="compositionally biased region" description="Basic and acidic residues" evidence="1">
    <location>
        <begin position="556"/>
        <end position="582"/>
    </location>
</feature>
<name>A0A0C3HUG0_OIDMZ</name>
<sequence length="939" mass="105327">MQGEIGDLEIRPCTPPNREMAPVNFRYRRRGVSAVVEQDEANEVEKPLIAQQDVNDDIKEILTVESELNKEDPPIIMVFWDNGRRRHEVELSHYQEYVLCKLWDKHFAETGTVPEEKHFRGDTLDGTVHCSYRAYVSIRYGDDKIGEIWLSTSQKDAIWNARNIDPQTLPSVGRSCVQFRSKSSTSCGLPINLLALPLLAKLKRKRGEENRPDNYTTVWNNSEFAAYDNGQRTIISDDLGSALPASITRFSRTSDAILKPAKEIRAFVKRIFSKLKGAQQPYGPQRHNSKCVFGDPKSAKIEGLEEIYRQNNPIRYRIKQLFGPKPLLRIKQLLRRMDPFQPASPPPPEPATPEFFWDRRNLNQMEADNAYAQVQNWLHNQDMSSHPDNRLVALTNDELMRLKGQSADQFQIVRPDYLVPPPSLASSESGDEDEEGNEDGQDGANKAGQEEKKRDDHDDDLGPGQAGGSGAGHGNRRGYGQGDRHVAGYESGYESGRDGGQQTGNQTGHDAGDESAHEAGEEHNQESDQYGGKTKIQEFTNGGTQVEALESGYDEILDKVKGAGHDEIQEQVEKESESEAEGRTLASNGDEAHAVNEENLATLRRDIIDTHCPLASFAANNLRASNSKDTTAAEGQKVGSDLIGESRGQCGDSSIQGGESSIHVGESSVQTDDSPAHTEGQVTLRATPLASPRSDISPFRPGGKGFAARQENRDLRRVPKLYSGFYISAPFMFQSMLDINDNKSDGYHMPLIDPRAGSKVIARGFNLERKQKDSILSEAYTSLDLPPQEEFSDDEDENKLYPPRSQAPGQAVLLHLLFQGAHIDALTEELGILDEYFLHKMENRWFKHIRIPELWQLHEVNIGEILYVAKSDKKWWEGELDPDGNEISDCIPLVQARLRVRNAKILARQTVENYFWWRLMGQRVHPEIPGGHIVYDNDN</sequence>
<reference evidence="2 3" key="1">
    <citation type="submission" date="2014-04" db="EMBL/GenBank/DDBJ databases">
        <authorList>
            <consortium name="DOE Joint Genome Institute"/>
            <person name="Kuo A."/>
            <person name="Martino E."/>
            <person name="Perotto S."/>
            <person name="Kohler A."/>
            <person name="Nagy L.G."/>
            <person name="Floudas D."/>
            <person name="Copeland A."/>
            <person name="Barry K.W."/>
            <person name="Cichocki N."/>
            <person name="Veneault-Fourrey C."/>
            <person name="LaButti K."/>
            <person name="Lindquist E.A."/>
            <person name="Lipzen A."/>
            <person name="Lundell T."/>
            <person name="Morin E."/>
            <person name="Murat C."/>
            <person name="Sun H."/>
            <person name="Tunlid A."/>
            <person name="Henrissat B."/>
            <person name="Grigoriev I.V."/>
            <person name="Hibbett D.S."/>
            <person name="Martin F."/>
            <person name="Nordberg H.P."/>
            <person name="Cantor M.N."/>
            <person name="Hua S.X."/>
        </authorList>
    </citation>
    <scope>NUCLEOTIDE SEQUENCE [LARGE SCALE GENOMIC DNA]</scope>
    <source>
        <strain evidence="2 3">Zn</strain>
    </source>
</reference>
<organism evidence="2 3">
    <name type="scientific">Oidiodendron maius (strain Zn)</name>
    <dbReference type="NCBI Taxonomy" id="913774"/>
    <lineage>
        <taxon>Eukaryota</taxon>
        <taxon>Fungi</taxon>
        <taxon>Dikarya</taxon>
        <taxon>Ascomycota</taxon>
        <taxon>Pezizomycotina</taxon>
        <taxon>Leotiomycetes</taxon>
        <taxon>Leotiomycetes incertae sedis</taxon>
        <taxon>Myxotrichaceae</taxon>
        <taxon>Oidiodendron</taxon>
    </lineage>
</organism>
<gene>
    <name evidence="2" type="ORF">OIDMADRAFT_142170</name>
</gene>
<evidence type="ECO:0000256" key="1">
    <source>
        <dbReference type="SAM" id="MobiDB-lite"/>
    </source>
</evidence>
<protein>
    <submittedName>
        <fullName evidence="2">Uncharacterized protein</fullName>
    </submittedName>
</protein>
<dbReference type="HOGENOM" id="CLU_312403_0_0_1"/>
<reference evidence="3" key="2">
    <citation type="submission" date="2015-01" db="EMBL/GenBank/DDBJ databases">
        <title>Evolutionary Origins and Diversification of the Mycorrhizal Mutualists.</title>
        <authorList>
            <consortium name="DOE Joint Genome Institute"/>
            <consortium name="Mycorrhizal Genomics Consortium"/>
            <person name="Kohler A."/>
            <person name="Kuo A."/>
            <person name="Nagy L.G."/>
            <person name="Floudas D."/>
            <person name="Copeland A."/>
            <person name="Barry K.W."/>
            <person name="Cichocki N."/>
            <person name="Veneault-Fourrey C."/>
            <person name="LaButti K."/>
            <person name="Lindquist E.A."/>
            <person name="Lipzen A."/>
            <person name="Lundell T."/>
            <person name="Morin E."/>
            <person name="Murat C."/>
            <person name="Riley R."/>
            <person name="Ohm R."/>
            <person name="Sun H."/>
            <person name="Tunlid A."/>
            <person name="Henrissat B."/>
            <person name="Grigoriev I.V."/>
            <person name="Hibbett D.S."/>
            <person name="Martin F."/>
        </authorList>
    </citation>
    <scope>NUCLEOTIDE SEQUENCE [LARGE SCALE GENOMIC DNA]</scope>
    <source>
        <strain evidence="3">Zn</strain>
    </source>
</reference>
<proteinExistence type="predicted"/>
<dbReference type="OrthoDB" id="3538436at2759"/>
<dbReference type="EMBL" id="KN832871">
    <property type="protein sequence ID" value="KIN06630.1"/>
    <property type="molecule type" value="Genomic_DNA"/>
</dbReference>